<organism evidence="2 3">
    <name type="scientific">Gymnopilus dilepis</name>
    <dbReference type="NCBI Taxonomy" id="231916"/>
    <lineage>
        <taxon>Eukaryota</taxon>
        <taxon>Fungi</taxon>
        <taxon>Dikarya</taxon>
        <taxon>Basidiomycota</taxon>
        <taxon>Agaricomycotina</taxon>
        <taxon>Agaricomycetes</taxon>
        <taxon>Agaricomycetidae</taxon>
        <taxon>Agaricales</taxon>
        <taxon>Agaricineae</taxon>
        <taxon>Hymenogastraceae</taxon>
        <taxon>Gymnopilus</taxon>
    </lineage>
</organism>
<dbReference type="EMBL" id="NHYE01000611">
    <property type="protein sequence ID" value="PPR04535.1"/>
    <property type="molecule type" value="Genomic_DNA"/>
</dbReference>
<evidence type="ECO:0000256" key="1">
    <source>
        <dbReference type="SAM" id="MobiDB-lite"/>
    </source>
</evidence>
<feature type="compositionally biased region" description="Acidic residues" evidence="1">
    <location>
        <begin position="7"/>
        <end position="16"/>
    </location>
</feature>
<accession>A0A409YNE1</accession>
<feature type="compositionally biased region" description="Low complexity" evidence="1">
    <location>
        <begin position="112"/>
        <end position="123"/>
    </location>
</feature>
<protein>
    <submittedName>
        <fullName evidence="2">Uncharacterized protein</fullName>
    </submittedName>
</protein>
<reference evidence="2 3" key="1">
    <citation type="journal article" date="2018" name="Evol. Lett.">
        <title>Horizontal gene cluster transfer increased hallucinogenic mushroom diversity.</title>
        <authorList>
            <person name="Reynolds H.T."/>
            <person name="Vijayakumar V."/>
            <person name="Gluck-Thaler E."/>
            <person name="Korotkin H.B."/>
            <person name="Matheny P.B."/>
            <person name="Slot J.C."/>
        </authorList>
    </citation>
    <scope>NUCLEOTIDE SEQUENCE [LARGE SCALE GENOMIC DNA]</scope>
    <source>
        <strain evidence="2 3">SRW20</strain>
    </source>
</reference>
<keyword evidence="3" id="KW-1185">Reference proteome</keyword>
<feature type="region of interest" description="Disordered" evidence="1">
    <location>
        <begin position="97"/>
        <end position="123"/>
    </location>
</feature>
<sequence>MKTGSEAQEDSGEESDFVTPTNTPKAKRAQIVPKAPRRQRRSSRILKGKGKQKAAIEISSSDDDEKFAKAGETDTTDEEITKTLAVSKKEFFLAGKIGESSSTRESSATLPSRSSTASVAASTSASLSVITQTDVPPSNASQSGLFLGSDSDIEEVFKPEYISNESLKRKRSKSPSVSSVDSAGYWSDKWVEKPKNPFA</sequence>
<feature type="compositionally biased region" description="Polar residues" evidence="1">
    <location>
        <begin position="99"/>
        <end position="111"/>
    </location>
</feature>
<evidence type="ECO:0000313" key="2">
    <source>
        <dbReference type="EMBL" id="PPR04535.1"/>
    </source>
</evidence>
<dbReference type="AlphaFoldDB" id="A0A409YNE1"/>
<feature type="compositionally biased region" description="Basic residues" evidence="1">
    <location>
        <begin position="35"/>
        <end position="52"/>
    </location>
</feature>
<evidence type="ECO:0000313" key="3">
    <source>
        <dbReference type="Proteomes" id="UP000284706"/>
    </source>
</evidence>
<dbReference type="Proteomes" id="UP000284706">
    <property type="component" value="Unassembled WGS sequence"/>
</dbReference>
<dbReference type="InParanoid" id="A0A409YNE1"/>
<name>A0A409YNE1_9AGAR</name>
<comment type="caution">
    <text evidence="2">The sequence shown here is derived from an EMBL/GenBank/DDBJ whole genome shotgun (WGS) entry which is preliminary data.</text>
</comment>
<gene>
    <name evidence="2" type="ORF">CVT26_002358</name>
</gene>
<proteinExistence type="predicted"/>
<feature type="region of interest" description="Disordered" evidence="1">
    <location>
        <begin position="1"/>
        <end position="76"/>
    </location>
</feature>